<dbReference type="Proteomes" id="UP000284557">
    <property type="component" value="Unassembled WGS sequence"/>
</dbReference>
<feature type="compositionally biased region" description="Low complexity" evidence="3">
    <location>
        <begin position="39"/>
        <end position="52"/>
    </location>
</feature>
<evidence type="ECO:0000256" key="4">
    <source>
        <dbReference type="SAM" id="Phobius"/>
    </source>
</evidence>
<evidence type="ECO:0000313" key="9">
    <source>
        <dbReference type="Proteomes" id="UP000045782"/>
    </source>
</evidence>
<feature type="transmembrane region" description="Helical" evidence="4">
    <location>
        <begin position="75"/>
        <end position="97"/>
    </location>
</feature>
<name>A0A0U0X380_9MYCO</name>
<feature type="compositionally biased region" description="Acidic residues" evidence="3">
    <location>
        <begin position="53"/>
        <end position="64"/>
    </location>
</feature>
<protein>
    <submittedName>
        <fullName evidence="7">DUF3329 domain-containing protein</fullName>
    </submittedName>
    <submittedName>
        <fullName evidence="6">Membrane protein</fullName>
    </submittedName>
</protein>
<reference evidence="6 9" key="1">
    <citation type="submission" date="2015-03" db="EMBL/GenBank/DDBJ databases">
        <authorList>
            <person name="Murphy D."/>
        </authorList>
    </citation>
    <scope>NUCLEOTIDE SEQUENCE [LARGE SCALE GENOMIC DNA]</scope>
    <source>
        <strain evidence="6 9">PAP088</strain>
    </source>
</reference>
<reference evidence="5 8" key="2">
    <citation type="submission" date="2015-03" db="EMBL/GenBank/DDBJ databases">
        <authorList>
            <consortium name="Pathogen Informatics"/>
            <person name="Murphy D."/>
        </authorList>
    </citation>
    <scope>NUCLEOTIDE SEQUENCE [LARGE SCALE GENOMIC DNA]</scope>
    <source>
        <strain evidence="5 8">PAP036</strain>
    </source>
</reference>
<dbReference type="EMBL" id="CSWP01000007">
    <property type="protein sequence ID" value="CPV61463.1"/>
    <property type="molecule type" value="Genomic_DNA"/>
</dbReference>
<evidence type="ECO:0000313" key="10">
    <source>
        <dbReference type="Proteomes" id="UP000284557"/>
    </source>
</evidence>
<dbReference type="EMBL" id="CSUW01000007">
    <property type="protein sequence ID" value="CPT40237.1"/>
    <property type="molecule type" value="Genomic_DNA"/>
</dbReference>
<dbReference type="EMBL" id="QXBN01000018">
    <property type="protein sequence ID" value="RIT33905.1"/>
    <property type="molecule type" value="Genomic_DNA"/>
</dbReference>
<evidence type="ECO:0000256" key="2">
    <source>
        <dbReference type="ARBA" id="ARBA00023136"/>
    </source>
</evidence>
<gene>
    <name evidence="7" type="ORF">D2E76_21180</name>
    <name evidence="5" type="ORF">ERS075527_02998</name>
    <name evidence="6" type="ORF">ERS075579_03328</name>
</gene>
<keyword evidence="2 4" id="KW-0472">Membrane</keyword>
<dbReference type="PANTHER" id="PTHR37042:SF4">
    <property type="entry name" value="OUTER MEMBRANE PROTEIN RV1973"/>
    <property type="match status" value="1"/>
</dbReference>
<evidence type="ECO:0000313" key="6">
    <source>
        <dbReference type="EMBL" id="CPV61463.1"/>
    </source>
</evidence>
<organism evidence="6 9">
    <name type="scientific">Mycobacteroides abscessus</name>
    <dbReference type="NCBI Taxonomy" id="36809"/>
    <lineage>
        <taxon>Bacteria</taxon>
        <taxon>Bacillati</taxon>
        <taxon>Actinomycetota</taxon>
        <taxon>Actinomycetes</taxon>
        <taxon>Mycobacteriales</taxon>
        <taxon>Mycobacteriaceae</taxon>
        <taxon>Mycobacteroides</taxon>
    </lineage>
</organism>
<proteinExistence type="predicted"/>
<dbReference type="Proteomes" id="UP000045782">
    <property type="component" value="Unassembled WGS sequence"/>
</dbReference>
<evidence type="ECO:0000256" key="1">
    <source>
        <dbReference type="ARBA" id="ARBA00004370"/>
    </source>
</evidence>
<dbReference type="Proteomes" id="UP000038487">
    <property type="component" value="Unassembled WGS sequence"/>
</dbReference>
<dbReference type="PANTHER" id="PTHR37042">
    <property type="entry name" value="OUTER MEMBRANE PROTEIN RV1973"/>
    <property type="match status" value="1"/>
</dbReference>
<sequence>MVTMTKEDVDSTNDADTDTADDKETVDSAAETDSEIAEDAASTDTDAASSADSDSETASSDEDGDAAKGASWVRYAALGAVAAILVGALVFSGIFGWKVWQQHQIDAAGEQALAVAIPYTETLTSIDSNDIDESFRKILNGATGDLKKDFTPASVQLRQLLLDNKAASHGKVVNSAIQYKSTNKVVLLMMVDQSITNTQRPDPRVDKSRMKITMEKIDGRWLASKLEYL</sequence>
<keyword evidence="4" id="KW-1133">Transmembrane helix</keyword>
<evidence type="ECO:0000256" key="3">
    <source>
        <dbReference type="SAM" id="MobiDB-lite"/>
    </source>
</evidence>
<evidence type="ECO:0000313" key="8">
    <source>
        <dbReference type="Proteomes" id="UP000038487"/>
    </source>
</evidence>
<feature type="compositionally biased region" description="Acidic residues" evidence="3">
    <location>
        <begin position="10"/>
        <end position="19"/>
    </location>
</feature>
<accession>A0A0U0X380</accession>
<feature type="region of interest" description="Disordered" evidence="3">
    <location>
        <begin position="1"/>
        <end position="66"/>
    </location>
</feature>
<evidence type="ECO:0000313" key="5">
    <source>
        <dbReference type="EMBL" id="CPT40237.1"/>
    </source>
</evidence>
<comment type="subcellular location">
    <subcellularLocation>
        <location evidence="1">Membrane</location>
    </subcellularLocation>
</comment>
<dbReference type="RefSeq" id="WP_005091281.1">
    <property type="nucleotide sequence ID" value="NZ_CM125927.1"/>
</dbReference>
<evidence type="ECO:0000313" key="7">
    <source>
        <dbReference type="EMBL" id="RIT33905.1"/>
    </source>
</evidence>
<dbReference type="AlphaFoldDB" id="A0A0U0X380"/>
<dbReference type="GO" id="GO:0016020">
    <property type="term" value="C:membrane"/>
    <property type="evidence" value="ECO:0007669"/>
    <property type="project" value="UniProtKB-SubCell"/>
</dbReference>
<keyword evidence="4" id="KW-0812">Transmembrane</keyword>
<reference evidence="7 10" key="3">
    <citation type="submission" date="2018-08" db="EMBL/GenBank/DDBJ databases">
        <title>Linezolid Resistance in Mycobacterium abscessus: MIC Distribution and Comprehensive Investigation of Resistance Mechanisms.</title>
        <authorList>
            <person name="Ye M."/>
            <person name="Xu L."/>
            <person name="Zou Y."/>
            <person name="Li B."/>
            <person name="Guo Q."/>
            <person name="Zhang Y."/>
            <person name="Zhan M."/>
            <person name="Xu B."/>
            <person name="Yu F."/>
            <person name="Zhang Z."/>
            <person name="Chu H."/>
        </authorList>
    </citation>
    <scope>NUCLEOTIDE SEQUENCE [LARGE SCALE GENOMIC DNA]</scope>
    <source>
        <strain evidence="7 10">G143</strain>
    </source>
</reference>